<sequence length="157" mass="17874">MHVINEIKIAIMTDELLILLEQQLSHLQSLQIVMKNEELLLGYHRVPPSPFQETTEQKRFLVAAIGHGETNRLALEAQAEVSAPYENNDALAGVWEAIKTLTTNLKELNYRNHQMLQLHIELNAQRLNFVKKHNNQSTYGADGLESKRPILGKKISI</sequence>
<evidence type="ECO:0000256" key="3">
    <source>
        <dbReference type="ARBA" id="ARBA00022795"/>
    </source>
</evidence>
<evidence type="ECO:0000256" key="1">
    <source>
        <dbReference type="ARBA" id="ARBA00002397"/>
    </source>
</evidence>
<comment type="function">
    <text evidence="1">Required for the efficient initiation of filament assembly.</text>
</comment>
<dbReference type="InterPro" id="IPR007809">
    <property type="entry name" value="FlgN-like"/>
</dbReference>
<dbReference type="Proteomes" id="UP001162044">
    <property type="component" value="Unassembled WGS sequence"/>
</dbReference>
<comment type="similarity">
    <text evidence="2">Belongs to the FlgN family.</text>
</comment>
<dbReference type="InterPro" id="IPR036679">
    <property type="entry name" value="FlgN-like_sf"/>
</dbReference>
<comment type="caution">
    <text evidence="4">The sequence shown here is derived from an EMBL/GenBank/DDBJ whole genome shotgun (WGS) entry which is preliminary data.</text>
</comment>
<proteinExistence type="inferred from homology"/>
<keyword evidence="3" id="KW-1005">Bacterial flagellum biogenesis</keyword>
<keyword evidence="4" id="KW-0966">Cell projection</keyword>
<keyword evidence="4" id="KW-0969">Cilium</keyword>
<dbReference type="Gene3D" id="1.20.58.300">
    <property type="entry name" value="FlgN-like"/>
    <property type="match status" value="1"/>
</dbReference>
<evidence type="ECO:0000313" key="5">
    <source>
        <dbReference type="Proteomes" id="UP001162044"/>
    </source>
</evidence>
<dbReference type="GO" id="GO:0044780">
    <property type="term" value="P:bacterial-type flagellum assembly"/>
    <property type="evidence" value="ECO:0007669"/>
    <property type="project" value="InterPro"/>
</dbReference>
<keyword evidence="4" id="KW-0282">Flagellum</keyword>
<accession>A0AB35L5M1</accession>
<dbReference type="AlphaFoldDB" id="A0AB35L5M1"/>
<gene>
    <name evidence="4" type="primary">flgN</name>
    <name evidence="4" type="ORF">QDQ51_00460</name>
</gene>
<reference evidence="4" key="1">
    <citation type="submission" date="2023-04" db="EMBL/GenBank/DDBJ databases">
        <authorList>
            <person name="Li W."/>
        </authorList>
    </citation>
    <scope>NUCLEOTIDE SEQUENCE</scope>
    <source>
        <strain evidence="4">QITACRE101</strain>
    </source>
</reference>
<name>A0AB35L5M1_PRORE</name>
<protein>
    <submittedName>
        <fullName evidence="4">Flagellar export chaperone FlgN</fullName>
    </submittedName>
</protein>
<evidence type="ECO:0000256" key="2">
    <source>
        <dbReference type="ARBA" id="ARBA00007703"/>
    </source>
</evidence>
<dbReference type="SUPFAM" id="SSF140566">
    <property type="entry name" value="FlgN-like"/>
    <property type="match status" value="1"/>
</dbReference>
<evidence type="ECO:0000313" key="4">
    <source>
        <dbReference type="EMBL" id="MDH2303891.1"/>
    </source>
</evidence>
<dbReference type="EMBL" id="JARVQW010000001">
    <property type="protein sequence ID" value="MDH2303891.1"/>
    <property type="molecule type" value="Genomic_DNA"/>
</dbReference>
<organism evidence="4 5">
    <name type="scientific">Providencia rettgeri</name>
    <dbReference type="NCBI Taxonomy" id="587"/>
    <lineage>
        <taxon>Bacteria</taxon>
        <taxon>Pseudomonadati</taxon>
        <taxon>Pseudomonadota</taxon>
        <taxon>Gammaproteobacteria</taxon>
        <taxon>Enterobacterales</taxon>
        <taxon>Morganellaceae</taxon>
        <taxon>Providencia</taxon>
    </lineage>
</organism>
<reference evidence="4" key="2">
    <citation type="submission" date="2023-10" db="EMBL/GenBank/DDBJ databases">
        <title>Analysis of Resistance Genes of Carbapenem-resistant Providencia rettgeri.</title>
        <authorList>
            <person name="Liu M."/>
        </authorList>
    </citation>
    <scope>NUCLEOTIDE SEQUENCE</scope>
    <source>
        <strain evidence="4">QITACRE101</strain>
    </source>
</reference>
<dbReference type="Pfam" id="PF05130">
    <property type="entry name" value="FlgN"/>
    <property type="match status" value="1"/>
</dbReference>